<gene>
    <name evidence="2" type="ORF">B0A50_00767</name>
</gene>
<protein>
    <submittedName>
        <fullName evidence="2">Uncharacterized protein</fullName>
    </submittedName>
</protein>
<comment type="caution">
    <text evidence="2">The sequence shown here is derived from an EMBL/GenBank/DDBJ whole genome shotgun (WGS) entry which is preliminary data.</text>
</comment>
<keyword evidence="3" id="KW-1185">Reference proteome</keyword>
<name>A0A4U0UCZ2_9PEZI</name>
<evidence type="ECO:0000313" key="2">
    <source>
        <dbReference type="EMBL" id="TKA33214.1"/>
    </source>
</evidence>
<feature type="chain" id="PRO_5020352532" evidence="1">
    <location>
        <begin position="21"/>
        <end position="195"/>
    </location>
</feature>
<keyword evidence="1" id="KW-0732">Signal</keyword>
<organism evidence="2 3">
    <name type="scientific">Salinomyces thailandicus</name>
    <dbReference type="NCBI Taxonomy" id="706561"/>
    <lineage>
        <taxon>Eukaryota</taxon>
        <taxon>Fungi</taxon>
        <taxon>Dikarya</taxon>
        <taxon>Ascomycota</taxon>
        <taxon>Pezizomycotina</taxon>
        <taxon>Dothideomycetes</taxon>
        <taxon>Dothideomycetidae</taxon>
        <taxon>Mycosphaerellales</taxon>
        <taxon>Teratosphaeriaceae</taxon>
        <taxon>Salinomyces</taxon>
    </lineage>
</organism>
<dbReference type="Proteomes" id="UP000308549">
    <property type="component" value="Unassembled WGS sequence"/>
</dbReference>
<reference evidence="2 3" key="1">
    <citation type="submission" date="2017-03" db="EMBL/GenBank/DDBJ databases">
        <title>Genomes of endolithic fungi from Antarctica.</title>
        <authorList>
            <person name="Coleine C."/>
            <person name="Masonjones S."/>
            <person name="Stajich J.E."/>
        </authorList>
    </citation>
    <scope>NUCLEOTIDE SEQUENCE [LARGE SCALE GENOMIC DNA]</scope>
    <source>
        <strain evidence="2 3">CCFEE 6315</strain>
    </source>
</reference>
<sequence>MKIFFLPMLALPSLFLGISAAPSATPETTSGLEKRQIADAYSIVDSLYTEIQQYTGAINETVAGVDSDTSAAQNATAAASFIADIEAITAAVTAATAEIDVLVPANATKLVRRQTEAALASLVENLLLEISGALNGIIGTLGLTSLLGSLNPLVSSLSALLLSLENVVDDLLELVRELVDGLLTGLSVGLAGLDL</sequence>
<evidence type="ECO:0000313" key="3">
    <source>
        <dbReference type="Proteomes" id="UP000308549"/>
    </source>
</evidence>
<feature type="signal peptide" evidence="1">
    <location>
        <begin position="1"/>
        <end position="20"/>
    </location>
</feature>
<evidence type="ECO:0000256" key="1">
    <source>
        <dbReference type="SAM" id="SignalP"/>
    </source>
</evidence>
<accession>A0A4U0UCZ2</accession>
<dbReference type="AlphaFoldDB" id="A0A4U0UCZ2"/>
<dbReference type="OrthoDB" id="5400400at2759"/>
<dbReference type="EMBL" id="NAJL01000003">
    <property type="protein sequence ID" value="TKA33214.1"/>
    <property type="molecule type" value="Genomic_DNA"/>
</dbReference>
<proteinExistence type="predicted"/>